<dbReference type="GO" id="GO:0019288">
    <property type="term" value="P:isopentenyl diphosphate biosynthetic process, methylerythritol 4-phosphate pathway"/>
    <property type="evidence" value="ECO:0007669"/>
    <property type="project" value="UniProtKB-UniRule"/>
</dbReference>
<dbReference type="InterPro" id="IPR034683">
    <property type="entry name" value="IspD/TarI"/>
</dbReference>
<accession>A0A7X5R460</accession>
<evidence type="ECO:0000256" key="12">
    <source>
        <dbReference type="ARBA" id="ARBA00023239"/>
    </source>
</evidence>
<comment type="caution">
    <text evidence="14">Lacks conserved residue(s) required for the propagation of feature annotation.</text>
</comment>
<feature type="binding site" evidence="14">
    <location>
        <position position="396"/>
    </location>
    <ligand>
        <name>4-CDP-2-C-methyl-D-erythritol 2-phosphate</name>
        <dbReference type="ChEBI" id="CHEBI:57919"/>
    </ligand>
</feature>
<keyword evidence="12 14" id="KW-0456">Lyase</keyword>
<evidence type="ECO:0000259" key="15">
    <source>
        <dbReference type="Pfam" id="PF02542"/>
    </source>
</evidence>
<dbReference type="EMBL" id="JAAMOX010000003">
    <property type="protein sequence ID" value="NIH55037.1"/>
    <property type="molecule type" value="Genomic_DNA"/>
</dbReference>
<evidence type="ECO:0000256" key="5">
    <source>
        <dbReference type="ARBA" id="ARBA00004787"/>
    </source>
</evidence>
<dbReference type="Gene3D" id="3.90.550.10">
    <property type="entry name" value="Spore Coat Polysaccharide Biosynthesis Protein SpsA, Chain A"/>
    <property type="match status" value="1"/>
</dbReference>
<dbReference type="AlphaFoldDB" id="A0A7X5R460"/>
<evidence type="ECO:0000256" key="1">
    <source>
        <dbReference type="ARBA" id="ARBA00000200"/>
    </source>
</evidence>
<keyword evidence="13 14" id="KW-0511">Multifunctional enzyme</keyword>
<dbReference type="FunFam" id="3.30.1330.50:FF:000003">
    <property type="entry name" value="2-C-methyl-D-erythritol 2,4-cyclodiphosphate synthase"/>
    <property type="match status" value="1"/>
</dbReference>
<dbReference type="GO" id="GO:0016114">
    <property type="term" value="P:terpenoid biosynthetic process"/>
    <property type="evidence" value="ECO:0007669"/>
    <property type="project" value="InterPro"/>
</dbReference>
<feature type="binding site" evidence="14">
    <location>
        <position position="268"/>
    </location>
    <ligand>
        <name>a divalent metal cation</name>
        <dbReference type="ChEBI" id="CHEBI:60240"/>
    </ligand>
</feature>
<dbReference type="EC" id="2.7.7.60" evidence="14"/>
<dbReference type="GO" id="GO:0008685">
    <property type="term" value="F:2-C-methyl-D-erythritol 2,4-cyclodiphosphate synthase activity"/>
    <property type="evidence" value="ECO:0007669"/>
    <property type="project" value="UniProtKB-UniRule"/>
</dbReference>
<dbReference type="HAMAP" id="MF_00107">
    <property type="entry name" value="IspF"/>
    <property type="match status" value="1"/>
</dbReference>
<organism evidence="16 17">
    <name type="scientific">Lysinibacter cavernae</name>
    <dbReference type="NCBI Taxonomy" id="1640652"/>
    <lineage>
        <taxon>Bacteria</taxon>
        <taxon>Bacillati</taxon>
        <taxon>Actinomycetota</taxon>
        <taxon>Actinomycetes</taxon>
        <taxon>Micrococcales</taxon>
        <taxon>Microbacteriaceae</taxon>
        <taxon>Lysinibacter</taxon>
    </lineage>
</organism>
<keyword evidence="8 14" id="KW-0808">Transferase</keyword>
<feature type="binding site" evidence="14">
    <location>
        <begin position="316"/>
        <end position="318"/>
    </location>
    <ligand>
        <name>4-CDP-2-C-methyl-D-erythritol 2-phosphate</name>
        <dbReference type="ChEBI" id="CHEBI:57919"/>
    </ligand>
</feature>
<dbReference type="RefSeq" id="WP_341777964.1">
    <property type="nucleotide sequence ID" value="NZ_JAAMOX010000003.1"/>
</dbReference>
<dbReference type="CDD" id="cd02516">
    <property type="entry name" value="CDP-ME_synthetase"/>
    <property type="match status" value="1"/>
</dbReference>
<feature type="site" description="Transition state stabilizer" evidence="14">
    <location>
        <position position="36"/>
    </location>
</feature>
<feature type="region of interest" description="2-C-methyl-D-erythritol 4-phosphate cytidylyltransferase" evidence="14">
    <location>
        <begin position="1"/>
        <end position="261"/>
    </location>
</feature>
<comment type="similarity">
    <text evidence="14">In the N-terminal section; belongs to the IspD/TarI cytidylyltransferase family. IspD subfamily.</text>
</comment>
<comment type="similarity">
    <text evidence="14">In the C-terminal section; belongs to the IspF family.</text>
</comment>
<dbReference type="GO" id="GO:0046872">
    <property type="term" value="F:metal ion binding"/>
    <property type="evidence" value="ECO:0007669"/>
    <property type="project" value="UniProtKB-KW"/>
</dbReference>
<evidence type="ECO:0000256" key="6">
    <source>
        <dbReference type="ARBA" id="ARBA00008480"/>
    </source>
</evidence>
<dbReference type="NCBIfam" id="TIGR00453">
    <property type="entry name" value="ispD"/>
    <property type="match status" value="1"/>
</dbReference>
<evidence type="ECO:0000256" key="8">
    <source>
        <dbReference type="ARBA" id="ARBA00022679"/>
    </source>
</evidence>
<dbReference type="EC" id="4.6.1.12" evidence="14"/>
<evidence type="ECO:0000256" key="3">
    <source>
        <dbReference type="ARBA" id="ARBA00001968"/>
    </source>
</evidence>
<evidence type="ECO:0000256" key="14">
    <source>
        <dbReference type="HAMAP-Rule" id="MF_01520"/>
    </source>
</evidence>
<dbReference type="InterPro" id="IPR036571">
    <property type="entry name" value="MECDP_synthase_sf"/>
</dbReference>
<feature type="site" description="Transition state stabilizer" evidence="14">
    <location>
        <position position="390"/>
    </location>
</feature>
<evidence type="ECO:0000256" key="4">
    <source>
        <dbReference type="ARBA" id="ARBA00004709"/>
    </source>
</evidence>
<feature type="site" description="Transition state stabilizer" evidence="14">
    <location>
        <position position="29"/>
    </location>
</feature>
<feature type="binding site" evidence="14">
    <location>
        <begin position="268"/>
        <end position="270"/>
    </location>
    <ligand>
        <name>4-CDP-2-C-methyl-D-erythritol 2-phosphate</name>
        <dbReference type="ChEBI" id="CHEBI:57919"/>
    </ligand>
</feature>
<dbReference type="InterPro" id="IPR029044">
    <property type="entry name" value="Nucleotide-diphossugar_trans"/>
</dbReference>
<dbReference type="HAMAP" id="MF_00108">
    <property type="entry name" value="IspD"/>
    <property type="match status" value="1"/>
</dbReference>
<keyword evidence="11 14" id="KW-0414">Isoprene biosynthesis</keyword>
<dbReference type="SUPFAM" id="SSF53448">
    <property type="entry name" value="Nucleotide-diphospho-sugar transferases"/>
    <property type="match status" value="1"/>
</dbReference>
<feature type="binding site" evidence="14">
    <location>
        <position position="399"/>
    </location>
    <ligand>
        <name>4-CDP-2-C-methyl-D-erythritol 2-phosphate</name>
        <dbReference type="ChEBI" id="CHEBI:57919"/>
    </ligand>
</feature>
<dbReference type="Gene3D" id="3.30.1330.50">
    <property type="entry name" value="2-C-methyl-D-erythritol 2,4-cyclodiphosphate synthase"/>
    <property type="match status" value="1"/>
</dbReference>
<dbReference type="InterPro" id="IPR026596">
    <property type="entry name" value="IspD/F"/>
</dbReference>
<dbReference type="PROSITE" id="PS01295">
    <property type="entry name" value="ISPD"/>
    <property type="match status" value="1"/>
</dbReference>
<dbReference type="Proteomes" id="UP000541033">
    <property type="component" value="Unassembled WGS sequence"/>
</dbReference>
<dbReference type="InterPro" id="IPR020555">
    <property type="entry name" value="MECDP_synthase_CS"/>
</dbReference>
<comment type="catalytic activity">
    <reaction evidence="2 14">
        <text>2-C-methyl-D-erythritol 4-phosphate + CTP + H(+) = 4-CDP-2-C-methyl-D-erythritol + diphosphate</text>
        <dbReference type="Rhea" id="RHEA:13429"/>
        <dbReference type="ChEBI" id="CHEBI:15378"/>
        <dbReference type="ChEBI" id="CHEBI:33019"/>
        <dbReference type="ChEBI" id="CHEBI:37563"/>
        <dbReference type="ChEBI" id="CHEBI:57823"/>
        <dbReference type="ChEBI" id="CHEBI:58262"/>
        <dbReference type="EC" id="2.7.7.60"/>
    </reaction>
</comment>
<dbReference type="NCBIfam" id="TIGR00151">
    <property type="entry name" value="ispF"/>
    <property type="match status" value="1"/>
</dbReference>
<dbReference type="PANTHER" id="PTHR43181">
    <property type="entry name" value="2-C-METHYL-D-ERYTHRITOL 2,4-CYCLODIPHOSPHATE SYNTHASE, CHLOROPLASTIC"/>
    <property type="match status" value="1"/>
</dbReference>
<feature type="binding site" evidence="14">
    <location>
        <position position="270"/>
    </location>
    <ligand>
        <name>a divalent metal cation</name>
        <dbReference type="ChEBI" id="CHEBI:60240"/>
    </ligand>
</feature>
<keyword evidence="17" id="KW-1185">Reference proteome</keyword>
<feature type="binding site" evidence="14">
    <location>
        <begin position="389"/>
        <end position="392"/>
    </location>
    <ligand>
        <name>4-CDP-2-C-methyl-D-erythritol 2-phosphate</name>
        <dbReference type="ChEBI" id="CHEBI:57919"/>
    </ligand>
</feature>
<evidence type="ECO:0000256" key="2">
    <source>
        <dbReference type="ARBA" id="ARBA00001282"/>
    </source>
</evidence>
<comment type="similarity">
    <text evidence="7">Belongs to the IspD/TarI cytidylyltransferase family. IspD subfamily.</text>
</comment>
<comment type="catalytic activity">
    <reaction evidence="1 14">
        <text>4-CDP-2-C-methyl-D-erythritol 2-phosphate = 2-C-methyl-D-erythritol 2,4-cyclic diphosphate + CMP</text>
        <dbReference type="Rhea" id="RHEA:23864"/>
        <dbReference type="ChEBI" id="CHEBI:57919"/>
        <dbReference type="ChEBI" id="CHEBI:58483"/>
        <dbReference type="ChEBI" id="CHEBI:60377"/>
        <dbReference type="EC" id="4.6.1.12"/>
    </reaction>
</comment>
<proteinExistence type="inferred from homology"/>
<comment type="caution">
    <text evidence="16">The sequence shown here is derived from an EMBL/GenBank/DDBJ whole genome shotgun (WGS) entry which is preliminary data.</text>
</comment>
<gene>
    <name evidence="14" type="primary">ispDF</name>
    <name evidence="16" type="ORF">FHX76_002952</name>
</gene>
<sequence>MTSDQGSTYVGRTSESVAVIVVAAGSGTRLDAGLPKALVPVAGRTVLDWCIEGLAKSGVASQIIIVAPECDVAALVRDAEATLRREGSTASVGAVAGGLNRFESVQRGLDAVADEHTIVLVHDAARPSTPVGVIRRVVAGVEAGAAGVIPVLPVADTLNRVDEQGRVVDVVDRSDLASVQTPQGFRRSVLDEAYRQATTVTDLAAASTEHPFTDDASVVRAAGRSVHTVAGDQRSLKITTAPDLERVAAWLVPPARKESAMRVGTGTDVHAFAEGEELWLAGLYWPDQVGLSGHSDGDVVAHAMVDALLGAAGLGDIGQVFGTADAAYANAHGEVFVVEAVRMLRNAGFRVVNVSVQVIGLRPKVGPRRDEAQVVLSGWVKAPVSLSATTTDGLGFTGRGEGVCAIATALIEQV</sequence>
<comment type="pathway">
    <text evidence="5 14">Isoprenoid biosynthesis; isopentenyl diphosphate biosynthesis via DXP pathway; isopentenyl diphosphate from 1-deoxy-D-xylulose 5-phosphate: step 2/6.</text>
</comment>
<protein>
    <recommendedName>
        <fullName evidence="14">Bifunctional enzyme IspD/IspF</fullName>
    </recommendedName>
    <domain>
        <recommendedName>
            <fullName evidence="14">2-C-methyl-D-erythritol 4-phosphate cytidylyltransferase</fullName>
            <ecNumber evidence="14">2.7.7.60</ecNumber>
        </recommendedName>
        <alternativeName>
            <fullName evidence="14">4-diphosphocytidyl-2C-methyl-D-erythritol synthase</fullName>
        </alternativeName>
        <alternativeName>
            <fullName evidence="14">MEP cytidylyltransferase</fullName>
            <shortName evidence="14">MCT</shortName>
        </alternativeName>
    </domain>
    <domain>
        <recommendedName>
            <fullName evidence="14">2-C-methyl-D-erythritol 2,4-cyclodiphosphate synthase</fullName>
            <shortName evidence="14">MECDP-synthase</shortName>
            <shortName evidence="14">MECPP-synthase</shortName>
            <shortName evidence="14">MECPS</shortName>
            <ecNumber evidence="14">4.6.1.12</ecNumber>
        </recommendedName>
    </domain>
</protein>
<dbReference type="SUPFAM" id="SSF69765">
    <property type="entry name" value="IpsF-like"/>
    <property type="match status" value="1"/>
</dbReference>
<comment type="pathway">
    <text evidence="4 14">Isoprenoid biosynthesis; isopentenyl diphosphate biosynthesis via DXP pathway; isopentenyl diphosphate from 1-deoxy-D-xylulose 5-phosphate: step 4/6.</text>
</comment>
<dbReference type="Pfam" id="PF02542">
    <property type="entry name" value="YgbB"/>
    <property type="match status" value="1"/>
</dbReference>
<evidence type="ECO:0000313" key="17">
    <source>
        <dbReference type="Proteomes" id="UP000541033"/>
    </source>
</evidence>
<keyword evidence="9 14" id="KW-0548">Nucleotidyltransferase</keyword>
<dbReference type="HAMAP" id="MF_01520">
    <property type="entry name" value="IspDF"/>
    <property type="match status" value="1"/>
</dbReference>
<evidence type="ECO:0000313" key="16">
    <source>
        <dbReference type="EMBL" id="NIH55037.1"/>
    </source>
</evidence>
<comment type="function">
    <text evidence="14">Bifunctional enzyme that catalyzes the formation of 4-diphosphocytidyl-2-C-methyl-D-erythritol from CTP and 2-C-methyl-D-erythritol 4-phosphate (MEP) (IspD), and catalyzes the conversion of 4-diphosphocytidyl-2-C-methyl-D-erythritol 2-phosphate (CDP-ME2P) to 2-C-methyl-D-erythritol 2,4-cyclodiphosphate (ME-CPP) with a corresponding release of cytidine 5-monophosphate (CMP) (IspF).</text>
</comment>
<keyword evidence="10 14" id="KW-0479">Metal-binding</keyword>
<evidence type="ECO:0000256" key="7">
    <source>
        <dbReference type="ARBA" id="ARBA00009789"/>
    </source>
</evidence>
<dbReference type="PROSITE" id="PS01350">
    <property type="entry name" value="ISPF"/>
    <property type="match status" value="1"/>
</dbReference>
<dbReference type="GO" id="GO:0050518">
    <property type="term" value="F:2-C-methyl-D-erythritol 4-phosphate cytidylyltransferase activity"/>
    <property type="evidence" value="ECO:0007669"/>
    <property type="project" value="UniProtKB-UniRule"/>
</dbReference>
<feature type="site" description="Positions MEP for the nucleophilic attack" evidence="14">
    <location>
        <position position="237"/>
    </location>
</feature>
<feature type="site" description="Transition state stabilizer" evidence="14">
    <location>
        <position position="294"/>
    </location>
</feature>
<reference evidence="16 17" key="1">
    <citation type="submission" date="2020-02" db="EMBL/GenBank/DDBJ databases">
        <title>Sequencing the genomes of 1000 actinobacteria strains.</title>
        <authorList>
            <person name="Klenk H.-P."/>
        </authorList>
    </citation>
    <scope>NUCLEOTIDE SEQUENCE [LARGE SCALE GENOMIC DNA]</scope>
    <source>
        <strain evidence="16 17">DSM 27960</strain>
    </source>
</reference>
<name>A0A7X5R460_9MICO</name>
<dbReference type="InterPro" id="IPR001228">
    <property type="entry name" value="IspD"/>
</dbReference>
<dbReference type="CDD" id="cd00554">
    <property type="entry name" value="MECDP_synthase"/>
    <property type="match status" value="1"/>
</dbReference>
<dbReference type="InterPro" id="IPR003526">
    <property type="entry name" value="MECDP_synthase"/>
</dbReference>
<dbReference type="UniPathway" id="UPA00056">
    <property type="reaction ID" value="UER00093"/>
</dbReference>
<comment type="similarity">
    <text evidence="6">Belongs to the IspF family.</text>
</comment>
<evidence type="ECO:0000256" key="11">
    <source>
        <dbReference type="ARBA" id="ARBA00023229"/>
    </source>
</evidence>
<evidence type="ECO:0000256" key="13">
    <source>
        <dbReference type="ARBA" id="ARBA00023268"/>
    </source>
</evidence>
<dbReference type="Pfam" id="PF01128">
    <property type="entry name" value="IspD"/>
    <property type="match status" value="1"/>
</dbReference>
<feature type="binding site" evidence="14">
    <location>
        <begin position="294"/>
        <end position="295"/>
    </location>
    <ligand>
        <name>4-CDP-2-C-methyl-D-erythritol 2-phosphate</name>
        <dbReference type="ChEBI" id="CHEBI:57919"/>
    </ligand>
</feature>
<evidence type="ECO:0000256" key="9">
    <source>
        <dbReference type="ARBA" id="ARBA00022695"/>
    </source>
</evidence>
<dbReference type="PANTHER" id="PTHR43181:SF1">
    <property type="entry name" value="2-C-METHYL-D-ERYTHRITOL 2,4-CYCLODIPHOSPHATE SYNTHASE, CHLOROPLASTIC"/>
    <property type="match status" value="1"/>
</dbReference>
<dbReference type="InterPro" id="IPR018294">
    <property type="entry name" value="ISPD_synthase_CS"/>
</dbReference>
<feature type="region of interest" description="2-C-methyl-D-erythritol 2,4-cyclodiphosphate synthase" evidence="14">
    <location>
        <begin position="262"/>
        <end position="414"/>
    </location>
</feature>
<evidence type="ECO:0000256" key="10">
    <source>
        <dbReference type="ARBA" id="ARBA00022723"/>
    </source>
</evidence>
<feature type="domain" description="2-C-methyl-D-erythritol 2,4-cyclodiphosphate synthase" evidence="15">
    <location>
        <begin position="261"/>
        <end position="411"/>
    </location>
</feature>
<comment type="cofactor">
    <cofactor evidence="3 14">
        <name>a divalent metal cation</name>
        <dbReference type="ChEBI" id="CHEBI:60240"/>
    </cofactor>
</comment>
<feature type="binding site" evidence="14">
    <location>
        <position position="302"/>
    </location>
    <ligand>
        <name>a divalent metal cation</name>
        <dbReference type="ChEBI" id="CHEBI:60240"/>
    </ligand>
</feature>
<feature type="site" description="Positions MEP for the nucleophilic attack" evidence="14">
    <location>
        <position position="173"/>
    </location>
</feature>